<dbReference type="InterPro" id="IPR006076">
    <property type="entry name" value="FAD-dep_OxRdtase"/>
</dbReference>
<feature type="domain" description="FAD dependent oxidoreductase" evidence="5">
    <location>
        <begin position="11"/>
        <end position="363"/>
    </location>
</feature>
<dbReference type="AlphaFoldDB" id="A0A344KZM4"/>
<dbReference type="Pfam" id="PF01266">
    <property type="entry name" value="DAO"/>
    <property type="match status" value="1"/>
</dbReference>
<evidence type="ECO:0000313" key="6">
    <source>
        <dbReference type="EMBL" id="AXB41248.1"/>
    </source>
</evidence>
<evidence type="ECO:0000313" key="7">
    <source>
        <dbReference type="Proteomes" id="UP000250434"/>
    </source>
</evidence>
<accession>A0A344KZM4</accession>
<keyword evidence="4" id="KW-0560">Oxidoreductase</keyword>
<dbReference type="PANTHER" id="PTHR10961:SF7">
    <property type="entry name" value="FAD DEPENDENT OXIDOREDUCTASE DOMAIN-CONTAINING PROTEIN"/>
    <property type="match status" value="1"/>
</dbReference>
<keyword evidence="2" id="KW-0285">Flavoprotein</keyword>
<evidence type="ECO:0000256" key="3">
    <source>
        <dbReference type="ARBA" id="ARBA00022827"/>
    </source>
</evidence>
<proteinExistence type="predicted"/>
<dbReference type="Gene3D" id="3.30.9.10">
    <property type="entry name" value="D-Amino Acid Oxidase, subunit A, domain 2"/>
    <property type="match status" value="1"/>
</dbReference>
<name>A0A344KZM4_9PSEU</name>
<evidence type="ECO:0000256" key="1">
    <source>
        <dbReference type="ARBA" id="ARBA00001974"/>
    </source>
</evidence>
<keyword evidence="7" id="KW-1185">Reference proteome</keyword>
<protein>
    <recommendedName>
        <fullName evidence="5">FAD dependent oxidoreductase domain-containing protein</fullName>
    </recommendedName>
</protein>
<dbReference type="InterPro" id="IPR036188">
    <property type="entry name" value="FAD/NAD-bd_sf"/>
</dbReference>
<reference evidence="6 7" key="1">
    <citation type="submission" date="2016-04" db="EMBL/GenBank/DDBJ databases">
        <title>Complete genome sequence and analysis of deep-sea sediment isolate, Amycolatopsis sp. WP1.</title>
        <authorList>
            <person name="Wang H."/>
            <person name="Chen S."/>
            <person name="Wu Q."/>
        </authorList>
    </citation>
    <scope>NUCLEOTIDE SEQUENCE [LARGE SCALE GENOMIC DNA]</scope>
    <source>
        <strain evidence="6 7">WP1</strain>
    </source>
</reference>
<organism evidence="6 7">
    <name type="scientific">Amycolatopsis albispora</name>
    <dbReference type="NCBI Taxonomy" id="1804986"/>
    <lineage>
        <taxon>Bacteria</taxon>
        <taxon>Bacillati</taxon>
        <taxon>Actinomycetota</taxon>
        <taxon>Actinomycetes</taxon>
        <taxon>Pseudonocardiales</taxon>
        <taxon>Pseudonocardiaceae</taxon>
        <taxon>Amycolatopsis</taxon>
    </lineage>
</organism>
<keyword evidence="3" id="KW-0274">FAD</keyword>
<dbReference type="EMBL" id="CP015163">
    <property type="protein sequence ID" value="AXB41248.1"/>
    <property type="molecule type" value="Genomic_DNA"/>
</dbReference>
<dbReference type="SUPFAM" id="SSF51905">
    <property type="entry name" value="FAD/NAD(P)-binding domain"/>
    <property type="match status" value="1"/>
</dbReference>
<dbReference type="RefSeq" id="WP_113690534.1">
    <property type="nucleotide sequence ID" value="NZ_CP015163.1"/>
</dbReference>
<evidence type="ECO:0000259" key="5">
    <source>
        <dbReference type="Pfam" id="PF01266"/>
    </source>
</evidence>
<evidence type="ECO:0000256" key="2">
    <source>
        <dbReference type="ARBA" id="ARBA00022630"/>
    </source>
</evidence>
<gene>
    <name evidence="6" type="ORF">A4R43_00890</name>
</gene>
<dbReference type="InterPro" id="IPR045170">
    <property type="entry name" value="MTOX"/>
</dbReference>
<dbReference type="NCBIfam" id="NF008425">
    <property type="entry name" value="PRK11259.1"/>
    <property type="match status" value="1"/>
</dbReference>
<dbReference type="OrthoDB" id="9806452at2"/>
<dbReference type="Gene3D" id="3.50.50.60">
    <property type="entry name" value="FAD/NAD(P)-binding domain"/>
    <property type="match status" value="1"/>
</dbReference>
<dbReference type="KEGG" id="aab:A4R43_00890"/>
<dbReference type="GO" id="GO:0050660">
    <property type="term" value="F:flavin adenine dinucleotide binding"/>
    <property type="evidence" value="ECO:0007669"/>
    <property type="project" value="InterPro"/>
</dbReference>
<evidence type="ECO:0000256" key="4">
    <source>
        <dbReference type="ARBA" id="ARBA00023002"/>
    </source>
</evidence>
<dbReference type="PANTHER" id="PTHR10961">
    <property type="entry name" value="PEROXISOMAL SARCOSINE OXIDASE"/>
    <property type="match status" value="1"/>
</dbReference>
<comment type="cofactor">
    <cofactor evidence="1">
        <name>FAD</name>
        <dbReference type="ChEBI" id="CHEBI:57692"/>
    </cofactor>
</comment>
<dbReference type="Proteomes" id="UP000250434">
    <property type="component" value="Chromosome"/>
</dbReference>
<sequence length="386" mass="40702">MSDRGPGLDADVVVIGVGTMGSMALWRLAAAGIRAIGIEQHTELGHEHGAAGGRTRIFRVAYKEGAWYVPLLRRAAGYWRELAEATGARILLPTGALSIGSPDHPDVAEVLRSAEEFGIPHERLDHDQLAARYPQHVLRENDVGVLDPQGGLLFPSAAIRAAAGLARDLGAEVRTGVRCTGLDEAGGHVRVHTSDGVLTAGRVLVCGGPWTAELLPGVRGRYEVRRVVLHWFRATDPAAFAPDRFPVGIRRSGPEAGLSFFPPDGDGLVKVNLHVPKETVPDLSTFDKAVPPAYTRRVEAAVGGLFTGLEPAAAGAAAFVEGYTPDNHGLIGAPPGFERVVSMSGFSGHGFKLSPVFSALAVDALLGGGDPLPARLQLARTFQETA</sequence>
<dbReference type="GO" id="GO:0008115">
    <property type="term" value="F:sarcosine oxidase activity"/>
    <property type="evidence" value="ECO:0007669"/>
    <property type="project" value="TreeGrafter"/>
</dbReference>